<dbReference type="Pfam" id="PF01476">
    <property type="entry name" value="LysM"/>
    <property type="match status" value="1"/>
</dbReference>
<feature type="domain" description="LysM" evidence="2">
    <location>
        <begin position="45"/>
        <end position="95"/>
    </location>
</feature>
<dbReference type="SMART" id="SM00257">
    <property type="entry name" value="LysM"/>
    <property type="match status" value="1"/>
</dbReference>
<dbReference type="InterPro" id="IPR036779">
    <property type="entry name" value="LysM_dom_sf"/>
</dbReference>
<dbReference type="RefSeq" id="WP_166635342.1">
    <property type="nucleotide sequence ID" value="NZ_SNXO01000006.1"/>
</dbReference>
<name>A0A4R6Q7K6_9FIRM</name>
<organism evidence="3 4">
    <name type="scientific">Aminicella lysinilytica</name>
    <dbReference type="NCBI Taxonomy" id="433323"/>
    <lineage>
        <taxon>Bacteria</taxon>
        <taxon>Bacillati</taxon>
        <taxon>Bacillota</taxon>
        <taxon>Clostridia</taxon>
        <taxon>Peptostreptococcales</taxon>
        <taxon>Anaerovoracaceae</taxon>
        <taxon>Aminicella</taxon>
    </lineage>
</organism>
<gene>
    <name evidence="3" type="ORF">EV211_10623</name>
</gene>
<dbReference type="PROSITE" id="PS51782">
    <property type="entry name" value="LYSM"/>
    <property type="match status" value="1"/>
</dbReference>
<dbReference type="InterPro" id="IPR018392">
    <property type="entry name" value="LysM"/>
</dbReference>
<dbReference type="AlphaFoldDB" id="A0A4R6Q7K6"/>
<proteinExistence type="predicted"/>
<evidence type="ECO:0000259" key="2">
    <source>
        <dbReference type="PROSITE" id="PS51782"/>
    </source>
</evidence>
<dbReference type="EMBL" id="SNXO01000006">
    <property type="protein sequence ID" value="TDP58514.1"/>
    <property type="molecule type" value="Genomic_DNA"/>
</dbReference>
<feature type="transmembrane region" description="Helical" evidence="1">
    <location>
        <begin position="12"/>
        <end position="31"/>
    </location>
</feature>
<keyword evidence="1" id="KW-1133">Transmembrane helix</keyword>
<dbReference type="Gene3D" id="3.10.350.10">
    <property type="entry name" value="LysM domain"/>
    <property type="match status" value="1"/>
</dbReference>
<sequence length="99" mass="11118">MKKYRITSKIRFTVFAVIVALCIFTGISTIAGNNIASSSSMTQYQCVEIESGDTLWNIAKEYKPDNKDVRQVVYDICEANDMSAEDLNVGQKIIIPVYQ</sequence>
<comment type="caution">
    <text evidence="3">The sequence shown here is derived from an EMBL/GenBank/DDBJ whole genome shotgun (WGS) entry which is preliminary data.</text>
</comment>
<evidence type="ECO:0000313" key="3">
    <source>
        <dbReference type="EMBL" id="TDP58514.1"/>
    </source>
</evidence>
<evidence type="ECO:0000313" key="4">
    <source>
        <dbReference type="Proteomes" id="UP000295500"/>
    </source>
</evidence>
<accession>A0A4R6Q7K6</accession>
<dbReference type="CDD" id="cd00118">
    <property type="entry name" value="LysM"/>
    <property type="match status" value="1"/>
</dbReference>
<keyword evidence="1" id="KW-0812">Transmembrane</keyword>
<keyword evidence="4" id="KW-1185">Reference proteome</keyword>
<dbReference type="Proteomes" id="UP000295500">
    <property type="component" value="Unassembled WGS sequence"/>
</dbReference>
<evidence type="ECO:0000256" key="1">
    <source>
        <dbReference type="SAM" id="Phobius"/>
    </source>
</evidence>
<dbReference type="SUPFAM" id="SSF54106">
    <property type="entry name" value="LysM domain"/>
    <property type="match status" value="1"/>
</dbReference>
<protein>
    <submittedName>
        <fullName evidence="3">LysM domain-containing protein</fullName>
    </submittedName>
</protein>
<keyword evidence="1" id="KW-0472">Membrane</keyword>
<reference evidence="3 4" key="1">
    <citation type="submission" date="2019-03" db="EMBL/GenBank/DDBJ databases">
        <title>Genomic Encyclopedia of Type Strains, Phase IV (KMG-IV): sequencing the most valuable type-strain genomes for metagenomic binning, comparative biology and taxonomic classification.</title>
        <authorList>
            <person name="Goeker M."/>
        </authorList>
    </citation>
    <scope>NUCLEOTIDE SEQUENCE [LARGE SCALE GENOMIC DNA]</scope>
    <source>
        <strain evidence="3 4">DSM 28287</strain>
    </source>
</reference>